<dbReference type="CDD" id="cd06170">
    <property type="entry name" value="LuxR_C_like"/>
    <property type="match status" value="1"/>
</dbReference>
<evidence type="ECO:0000256" key="1">
    <source>
        <dbReference type="ARBA" id="ARBA00022553"/>
    </source>
</evidence>
<evidence type="ECO:0000313" key="7">
    <source>
        <dbReference type="Proteomes" id="UP001519332"/>
    </source>
</evidence>
<dbReference type="Proteomes" id="UP001519332">
    <property type="component" value="Unassembled WGS sequence"/>
</dbReference>
<dbReference type="Pfam" id="PF00196">
    <property type="entry name" value="GerE"/>
    <property type="match status" value="1"/>
</dbReference>
<dbReference type="GO" id="GO:0003677">
    <property type="term" value="F:DNA binding"/>
    <property type="evidence" value="ECO:0007669"/>
    <property type="project" value="UniProtKB-KW"/>
</dbReference>
<feature type="domain" description="HTH luxR-type" evidence="4">
    <location>
        <begin position="140"/>
        <end position="205"/>
    </location>
</feature>
<dbReference type="PROSITE" id="PS50110">
    <property type="entry name" value="RESPONSE_REGULATORY"/>
    <property type="match status" value="1"/>
</dbReference>
<dbReference type="Pfam" id="PF00072">
    <property type="entry name" value="Response_reg"/>
    <property type="match status" value="1"/>
</dbReference>
<dbReference type="InterPro" id="IPR001789">
    <property type="entry name" value="Sig_transdc_resp-reg_receiver"/>
</dbReference>
<dbReference type="SUPFAM" id="SSF46894">
    <property type="entry name" value="C-terminal effector domain of the bipartite response regulators"/>
    <property type="match status" value="1"/>
</dbReference>
<dbReference type="SMART" id="SM00448">
    <property type="entry name" value="REC"/>
    <property type="match status" value="1"/>
</dbReference>
<proteinExistence type="predicted"/>
<protein>
    <submittedName>
        <fullName evidence="6">DNA-binding NarL/FixJ family response regulator</fullName>
    </submittedName>
</protein>
<feature type="domain" description="Response regulatory" evidence="5">
    <location>
        <begin position="7"/>
        <end position="120"/>
    </location>
</feature>
<dbReference type="InterPro" id="IPR000792">
    <property type="entry name" value="Tscrpt_reg_LuxR_C"/>
</dbReference>
<evidence type="ECO:0000313" key="6">
    <source>
        <dbReference type="EMBL" id="MBP2325418.1"/>
    </source>
</evidence>
<dbReference type="InterPro" id="IPR039420">
    <property type="entry name" value="WalR-like"/>
</dbReference>
<sequence length="215" mass="22990">MTDKGIIVGVIEDHPLYRSALAQLLEATPGITLDALADSVTQFAARRTHADSVVILDLRLPGVRDSAAVMEVVAMGHKVLVVSAYAGPSEVLGAMAAGARGFLSKDVDGDEILRAVHLIGAGESYVSPMLASFMLNAARQAGPMIELSGREREVLSLVASGERDQDIAAQLAISIRTVRSYLDRIRDKTGQRRRSELTRYAIEKGVLAIPARQSA</sequence>
<dbReference type="SMART" id="SM00421">
    <property type="entry name" value="HTH_LUXR"/>
    <property type="match status" value="1"/>
</dbReference>
<evidence type="ECO:0000259" key="4">
    <source>
        <dbReference type="PROSITE" id="PS50043"/>
    </source>
</evidence>
<dbReference type="SUPFAM" id="SSF52172">
    <property type="entry name" value="CheY-like"/>
    <property type="match status" value="1"/>
</dbReference>
<evidence type="ECO:0000256" key="3">
    <source>
        <dbReference type="PROSITE-ProRule" id="PRU00169"/>
    </source>
</evidence>
<dbReference type="InterPro" id="IPR058245">
    <property type="entry name" value="NreC/VraR/RcsB-like_REC"/>
</dbReference>
<evidence type="ECO:0000256" key="2">
    <source>
        <dbReference type="ARBA" id="ARBA00023125"/>
    </source>
</evidence>
<feature type="modified residue" description="4-aspartylphosphate" evidence="3">
    <location>
        <position position="57"/>
    </location>
</feature>
<dbReference type="PRINTS" id="PR00038">
    <property type="entry name" value="HTHLUXR"/>
</dbReference>
<dbReference type="Gene3D" id="3.40.50.2300">
    <property type="match status" value="1"/>
</dbReference>
<name>A0ABS4TNB5_9PSEU</name>
<reference evidence="6 7" key="1">
    <citation type="submission" date="2021-03" db="EMBL/GenBank/DDBJ databases">
        <title>Sequencing the genomes of 1000 actinobacteria strains.</title>
        <authorList>
            <person name="Klenk H.-P."/>
        </authorList>
    </citation>
    <scope>NUCLEOTIDE SEQUENCE [LARGE SCALE GENOMIC DNA]</scope>
    <source>
        <strain evidence="6 7">DSM 46670</strain>
    </source>
</reference>
<dbReference type="PROSITE" id="PS50043">
    <property type="entry name" value="HTH_LUXR_2"/>
    <property type="match status" value="1"/>
</dbReference>
<keyword evidence="1 3" id="KW-0597">Phosphoprotein</keyword>
<keyword evidence="7" id="KW-1185">Reference proteome</keyword>
<keyword evidence="2 6" id="KW-0238">DNA-binding</keyword>
<comment type="caution">
    <text evidence="6">The sequence shown here is derived from an EMBL/GenBank/DDBJ whole genome shotgun (WGS) entry which is preliminary data.</text>
</comment>
<accession>A0ABS4TNB5</accession>
<dbReference type="InterPro" id="IPR016032">
    <property type="entry name" value="Sig_transdc_resp-reg_C-effctor"/>
</dbReference>
<dbReference type="CDD" id="cd17535">
    <property type="entry name" value="REC_NarL-like"/>
    <property type="match status" value="1"/>
</dbReference>
<gene>
    <name evidence="6" type="ORF">JOF56_005803</name>
</gene>
<dbReference type="InterPro" id="IPR011006">
    <property type="entry name" value="CheY-like_superfamily"/>
</dbReference>
<evidence type="ECO:0000259" key="5">
    <source>
        <dbReference type="PROSITE" id="PS50110"/>
    </source>
</evidence>
<dbReference type="EMBL" id="JAGINW010000001">
    <property type="protein sequence ID" value="MBP2325418.1"/>
    <property type="molecule type" value="Genomic_DNA"/>
</dbReference>
<dbReference type="RefSeq" id="WP_209642618.1">
    <property type="nucleotide sequence ID" value="NZ_JAGINW010000001.1"/>
</dbReference>
<organism evidence="6 7">
    <name type="scientific">Kibdelosporangium banguiense</name>
    <dbReference type="NCBI Taxonomy" id="1365924"/>
    <lineage>
        <taxon>Bacteria</taxon>
        <taxon>Bacillati</taxon>
        <taxon>Actinomycetota</taxon>
        <taxon>Actinomycetes</taxon>
        <taxon>Pseudonocardiales</taxon>
        <taxon>Pseudonocardiaceae</taxon>
        <taxon>Kibdelosporangium</taxon>
    </lineage>
</organism>
<dbReference type="PANTHER" id="PTHR43214">
    <property type="entry name" value="TWO-COMPONENT RESPONSE REGULATOR"/>
    <property type="match status" value="1"/>
</dbReference>